<feature type="domain" description="Branched-chain amino acid ATP-binding cassette transporter C-terminal" evidence="4">
    <location>
        <begin position="121"/>
        <end position="142"/>
    </location>
</feature>
<dbReference type="InterPro" id="IPR051120">
    <property type="entry name" value="ABC_AA/LPS_Transport"/>
</dbReference>
<keyword evidence="1" id="KW-0813">Transport</keyword>
<evidence type="ECO:0000256" key="1">
    <source>
        <dbReference type="ARBA" id="ARBA00022448"/>
    </source>
</evidence>
<dbReference type="Gene3D" id="3.40.50.300">
    <property type="entry name" value="P-loop containing nucleotide triphosphate hydrolases"/>
    <property type="match status" value="1"/>
</dbReference>
<dbReference type="PANTHER" id="PTHR45772:SF7">
    <property type="entry name" value="AMINO ACID ABC TRANSPORTER ATP-BINDING PROTEIN"/>
    <property type="match status" value="1"/>
</dbReference>
<dbReference type="GO" id="GO:0042941">
    <property type="term" value="P:D-alanine transmembrane transport"/>
    <property type="evidence" value="ECO:0007669"/>
    <property type="project" value="TreeGrafter"/>
</dbReference>
<dbReference type="GO" id="GO:1903806">
    <property type="term" value="P:L-isoleucine import across plasma membrane"/>
    <property type="evidence" value="ECO:0007669"/>
    <property type="project" value="TreeGrafter"/>
</dbReference>
<dbReference type="GO" id="GO:0005304">
    <property type="term" value="F:L-valine transmembrane transporter activity"/>
    <property type="evidence" value="ECO:0007669"/>
    <property type="project" value="TreeGrafter"/>
</dbReference>
<sequence length="142" mass="15516">ARENTVVAAIFGGELKKSAAEAEDAKIFDLVNLSKQKDTLASDLTTLNLKRLELARALASNPMLILLDEIAAGSTDVEIPQILATIKEIRKMGKTVLLIEHVMRVMVEAVDRIIVIDKGVKIAEGTPDKVMEDKKVIEAYFG</sequence>
<name>X1G7F2_9ZZZZ</name>
<dbReference type="GO" id="GO:0015808">
    <property type="term" value="P:L-alanine transport"/>
    <property type="evidence" value="ECO:0007669"/>
    <property type="project" value="TreeGrafter"/>
</dbReference>
<dbReference type="EMBL" id="BARU01011067">
    <property type="protein sequence ID" value="GAH40765.1"/>
    <property type="molecule type" value="Genomic_DNA"/>
</dbReference>
<dbReference type="SUPFAM" id="SSF52540">
    <property type="entry name" value="P-loop containing nucleoside triphosphate hydrolases"/>
    <property type="match status" value="1"/>
</dbReference>
<evidence type="ECO:0000256" key="2">
    <source>
        <dbReference type="ARBA" id="ARBA00022741"/>
    </source>
</evidence>
<dbReference type="GO" id="GO:0015188">
    <property type="term" value="F:L-isoleucine transmembrane transporter activity"/>
    <property type="evidence" value="ECO:0007669"/>
    <property type="project" value="TreeGrafter"/>
</dbReference>
<dbReference type="GO" id="GO:1903805">
    <property type="term" value="P:L-valine import across plasma membrane"/>
    <property type="evidence" value="ECO:0007669"/>
    <property type="project" value="TreeGrafter"/>
</dbReference>
<keyword evidence="3" id="KW-0067">ATP-binding</keyword>
<dbReference type="InterPro" id="IPR032823">
    <property type="entry name" value="BCA_ABC_TP_C"/>
</dbReference>
<keyword evidence="2" id="KW-0547">Nucleotide-binding</keyword>
<dbReference type="GO" id="GO:0005886">
    <property type="term" value="C:plasma membrane"/>
    <property type="evidence" value="ECO:0007669"/>
    <property type="project" value="TreeGrafter"/>
</dbReference>
<evidence type="ECO:0000256" key="3">
    <source>
        <dbReference type="ARBA" id="ARBA00022840"/>
    </source>
</evidence>
<feature type="non-terminal residue" evidence="5">
    <location>
        <position position="1"/>
    </location>
</feature>
<dbReference type="GO" id="GO:0015192">
    <property type="term" value="F:L-phenylalanine transmembrane transporter activity"/>
    <property type="evidence" value="ECO:0007669"/>
    <property type="project" value="TreeGrafter"/>
</dbReference>
<dbReference type="AlphaFoldDB" id="X1G7F2"/>
<reference evidence="5" key="1">
    <citation type="journal article" date="2014" name="Front. Microbiol.">
        <title>High frequency of phylogenetically diverse reductive dehalogenase-homologous genes in deep subseafloor sedimentary metagenomes.</title>
        <authorList>
            <person name="Kawai M."/>
            <person name="Futagami T."/>
            <person name="Toyoda A."/>
            <person name="Takaki Y."/>
            <person name="Nishi S."/>
            <person name="Hori S."/>
            <person name="Arai W."/>
            <person name="Tsubouchi T."/>
            <person name="Morono Y."/>
            <person name="Uchiyama I."/>
            <person name="Ito T."/>
            <person name="Fujiyama A."/>
            <person name="Inagaki F."/>
            <person name="Takami H."/>
        </authorList>
    </citation>
    <scope>NUCLEOTIDE SEQUENCE</scope>
    <source>
        <strain evidence="5">Expedition CK06-06</strain>
    </source>
</reference>
<dbReference type="PANTHER" id="PTHR45772">
    <property type="entry name" value="CONSERVED COMPONENT OF ABC TRANSPORTER FOR NATURAL AMINO ACIDS-RELATED"/>
    <property type="match status" value="1"/>
</dbReference>
<gene>
    <name evidence="5" type="ORF">S03H2_20889</name>
</gene>
<dbReference type="GO" id="GO:0005524">
    <property type="term" value="F:ATP binding"/>
    <property type="evidence" value="ECO:0007669"/>
    <property type="project" value="UniProtKB-KW"/>
</dbReference>
<dbReference type="Pfam" id="PF12399">
    <property type="entry name" value="BCA_ABC_TP_C"/>
    <property type="match status" value="1"/>
</dbReference>
<comment type="caution">
    <text evidence="5">The sequence shown here is derived from an EMBL/GenBank/DDBJ whole genome shotgun (WGS) entry which is preliminary data.</text>
</comment>
<accession>X1G7F2</accession>
<organism evidence="5">
    <name type="scientific">marine sediment metagenome</name>
    <dbReference type="NCBI Taxonomy" id="412755"/>
    <lineage>
        <taxon>unclassified sequences</taxon>
        <taxon>metagenomes</taxon>
        <taxon>ecological metagenomes</taxon>
    </lineage>
</organism>
<protein>
    <recommendedName>
        <fullName evidence="4">Branched-chain amino acid ATP-binding cassette transporter C-terminal domain-containing protein</fullName>
    </recommendedName>
</protein>
<evidence type="ECO:0000259" key="4">
    <source>
        <dbReference type="Pfam" id="PF12399"/>
    </source>
</evidence>
<dbReference type="InterPro" id="IPR027417">
    <property type="entry name" value="P-loop_NTPase"/>
</dbReference>
<evidence type="ECO:0000313" key="5">
    <source>
        <dbReference type="EMBL" id="GAH40765.1"/>
    </source>
</evidence>
<proteinExistence type="predicted"/>